<organism evidence="2 3">
    <name type="scientific">Astrephomene gubernaculifera</name>
    <dbReference type="NCBI Taxonomy" id="47775"/>
    <lineage>
        <taxon>Eukaryota</taxon>
        <taxon>Viridiplantae</taxon>
        <taxon>Chlorophyta</taxon>
        <taxon>core chlorophytes</taxon>
        <taxon>Chlorophyceae</taxon>
        <taxon>CS clade</taxon>
        <taxon>Chlamydomonadales</taxon>
        <taxon>Astrephomenaceae</taxon>
        <taxon>Astrephomene</taxon>
    </lineage>
</organism>
<feature type="region of interest" description="Disordered" evidence="1">
    <location>
        <begin position="25"/>
        <end position="86"/>
    </location>
</feature>
<accession>A0AAD3HIL0</accession>
<comment type="caution">
    <text evidence="2">The sequence shown here is derived from an EMBL/GenBank/DDBJ whole genome shotgun (WGS) entry which is preliminary data.</text>
</comment>
<sequence length="225" mass="23144">MSPAASGHSLGTCPANPSCKRLGSCSPGFRSSSASTHRLAPRPLNRPKHHSTIPLPHRLLATSMSSSASDPPALTQAAQPEGHLESSAAAATQRVAGLSQLAGRYKALLLDQFGVLHDGRRPYPGAIAAVRAACAAGLRLLVLSNSSRRSGGTLDKLAELGFPRECFEGGRCSHQRGAHPPLPHPPPRPLVGGAGAACTAHQLGRQGTRQPGGVRAAGGDRPTGR</sequence>
<feature type="region of interest" description="Disordered" evidence="1">
    <location>
        <begin position="190"/>
        <end position="225"/>
    </location>
</feature>
<dbReference type="SUPFAM" id="SSF56784">
    <property type="entry name" value="HAD-like"/>
    <property type="match status" value="1"/>
</dbReference>
<evidence type="ECO:0000313" key="2">
    <source>
        <dbReference type="EMBL" id="GFR42664.1"/>
    </source>
</evidence>
<protein>
    <submittedName>
        <fullName evidence="2">Uncharacterized protein</fullName>
    </submittedName>
</protein>
<reference evidence="2 3" key="1">
    <citation type="journal article" date="2021" name="Sci. Rep.">
        <title>Genome sequencing of the multicellular alga Astrephomene provides insights into convergent evolution of germ-soma differentiation.</title>
        <authorList>
            <person name="Yamashita S."/>
            <person name="Yamamoto K."/>
            <person name="Matsuzaki R."/>
            <person name="Suzuki S."/>
            <person name="Yamaguchi H."/>
            <person name="Hirooka S."/>
            <person name="Minakuchi Y."/>
            <person name="Miyagishima S."/>
            <person name="Kawachi M."/>
            <person name="Toyoda A."/>
            <person name="Nozaki H."/>
        </authorList>
    </citation>
    <scope>NUCLEOTIDE SEQUENCE [LARGE SCALE GENOMIC DNA]</scope>
    <source>
        <strain evidence="2 3">NIES-4017</strain>
    </source>
</reference>
<dbReference type="InterPro" id="IPR036412">
    <property type="entry name" value="HAD-like_sf"/>
</dbReference>
<evidence type="ECO:0000313" key="3">
    <source>
        <dbReference type="Proteomes" id="UP001054857"/>
    </source>
</evidence>
<proteinExistence type="predicted"/>
<gene>
    <name evidence="2" type="ORF">Agub_g3601</name>
</gene>
<dbReference type="Proteomes" id="UP001054857">
    <property type="component" value="Unassembled WGS sequence"/>
</dbReference>
<dbReference type="InterPro" id="IPR023214">
    <property type="entry name" value="HAD_sf"/>
</dbReference>
<name>A0AAD3HIL0_9CHLO</name>
<dbReference type="EMBL" id="BMAR01000003">
    <property type="protein sequence ID" value="GFR42664.1"/>
    <property type="molecule type" value="Genomic_DNA"/>
</dbReference>
<dbReference type="InterPro" id="IPR006357">
    <property type="entry name" value="HAD-SF_hydro_IIA"/>
</dbReference>
<evidence type="ECO:0000256" key="1">
    <source>
        <dbReference type="SAM" id="MobiDB-lite"/>
    </source>
</evidence>
<dbReference type="Gene3D" id="3.40.50.1000">
    <property type="entry name" value="HAD superfamily/HAD-like"/>
    <property type="match status" value="1"/>
</dbReference>
<keyword evidence="3" id="KW-1185">Reference proteome</keyword>
<dbReference type="Pfam" id="PF13344">
    <property type="entry name" value="Hydrolase_6"/>
    <property type="match status" value="1"/>
</dbReference>
<dbReference type="AlphaFoldDB" id="A0AAD3HIL0"/>